<keyword evidence="1" id="KW-0378">Hydrolase</keyword>
<evidence type="ECO:0000313" key="3">
    <source>
        <dbReference type="EMBL" id="KAF2152197.1"/>
    </source>
</evidence>
<dbReference type="GO" id="GO:0009395">
    <property type="term" value="P:phospholipid catabolic process"/>
    <property type="evidence" value="ECO:0007669"/>
    <property type="project" value="TreeGrafter"/>
</dbReference>
<name>A0A9P4IYG4_9PEZI</name>
<dbReference type="Gene3D" id="3.40.720.10">
    <property type="entry name" value="Alkaline Phosphatase, subunit A"/>
    <property type="match status" value="1"/>
</dbReference>
<dbReference type="PANTHER" id="PTHR31956">
    <property type="entry name" value="NON-SPECIFIC PHOSPHOLIPASE C4-RELATED"/>
    <property type="match status" value="1"/>
</dbReference>
<gene>
    <name evidence="3" type="ORF">K461DRAFT_143377</name>
</gene>
<reference evidence="3" key="1">
    <citation type="journal article" date="2020" name="Stud. Mycol.">
        <title>101 Dothideomycetes genomes: a test case for predicting lifestyles and emergence of pathogens.</title>
        <authorList>
            <person name="Haridas S."/>
            <person name="Albert R."/>
            <person name="Binder M."/>
            <person name="Bloem J."/>
            <person name="Labutti K."/>
            <person name="Salamov A."/>
            <person name="Andreopoulos B."/>
            <person name="Baker S."/>
            <person name="Barry K."/>
            <person name="Bills G."/>
            <person name="Bluhm B."/>
            <person name="Cannon C."/>
            <person name="Castanera R."/>
            <person name="Culley D."/>
            <person name="Daum C."/>
            <person name="Ezra D."/>
            <person name="Gonzalez J."/>
            <person name="Henrissat B."/>
            <person name="Kuo A."/>
            <person name="Liang C."/>
            <person name="Lipzen A."/>
            <person name="Lutzoni F."/>
            <person name="Magnuson J."/>
            <person name="Mondo S."/>
            <person name="Nolan M."/>
            <person name="Ohm R."/>
            <person name="Pangilinan J."/>
            <person name="Park H.-J."/>
            <person name="Ramirez L."/>
            <person name="Alfaro M."/>
            <person name="Sun H."/>
            <person name="Tritt A."/>
            <person name="Yoshinaga Y."/>
            <person name="Zwiers L.-H."/>
            <person name="Turgeon B."/>
            <person name="Goodwin S."/>
            <person name="Spatafora J."/>
            <person name="Crous P."/>
            <person name="Grigoriev I."/>
        </authorList>
    </citation>
    <scope>NUCLEOTIDE SEQUENCE</scope>
    <source>
        <strain evidence="3">CBS 260.36</strain>
    </source>
</reference>
<proteinExistence type="predicted"/>
<dbReference type="GO" id="GO:0016788">
    <property type="term" value="F:hydrolase activity, acting on ester bonds"/>
    <property type="evidence" value="ECO:0007669"/>
    <property type="project" value="InterPro"/>
</dbReference>
<sequence>MHLSTIIAFTTAVSAVPLLSKRTVPGKNFQQWGFLIFENTDFEDAEANAVFQEIQALNHNRLLSNYQAITHPSLPNYLNSIAGTDFGVSDDGSPTNHAQSASTILDLLENKGISWKMYAEDYPGNCFKGATNGVPHSYAAKHVPAIYFSAITKNPKRCANIVDASQFQKDFQAGTLPQWWYYVPNLNNDGHDTTVDYQADYLRSTWLPMLQNPAFTKDLAMVLTYDESATYDAPNHVFAALIGDALNPSLGREDTTAYDHYSLIKTVEDNWDLGNLGQNDVGATAIAI</sequence>
<dbReference type="InterPro" id="IPR017850">
    <property type="entry name" value="Alkaline_phosphatase_core_sf"/>
</dbReference>
<dbReference type="AlphaFoldDB" id="A0A9P4IYG4"/>
<comment type="caution">
    <text evidence="3">The sequence shown here is derived from an EMBL/GenBank/DDBJ whole genome shotgun (WGS) entry which is preliminary data.</text>
</comment>
<evidence type="ECO:0000256" key="1">
    <source>
        <dbReference type="ARBA" id="ARBA00022801"/>
    </source>
</evidence>
<dbReference type="EMBL" id="ML996086">
    <property type="protein sequence ID" value="KAF2152197.1"/>
    <property type="molecule type" value="Genomic_DNA"/>
</dbReference>
<organism evidence="3 4">
    <name type="scientific">Myriangium duriaei CBS 260.36</name>
    <dbReference type="NCBI Taxonomy" id="1168546"/>
    <lineage>
        <taxon>Eukaryota</taxon>
        <taxon>Fungi</taxon>
        <taxon>Dikarya</taxon>
        <taxon>Ascomycota</taxon>
        <taxon>Pezizomycotina</taxon>
        <taxon>Dothideomycetes</taxon>
        <taxon>Dothideomycetidae</taxon>
        <taxon>Myriangiales</taxon>
        <taxon>Myriangiaceae</taxon>
        <taxon>Myriangium</taxon>
    </lineage>
</organism>
<evidence type="ECO:0000256" key="2">
    <source>
        <dbReference type="SAM" id="SignalP"/>
    </source>
</evidence>
<dbReference type="InterPro" id="IPR007312">
    <property type="entry name" value="Phosphoesterase"/>
</dbReference>
<dbReference type="OrthoDB" id="5135119at2759"/>
<dbReference type="Proteomes" id="UP000799439">
    <property type="component" value="Unassembled WGS sequence"/>
</dbReference>
<dbReference type="PANTHER" id="PTHR31956:SF8">
    <property type="entry name" value="ACID PHOSPHATASE PHOA (AFU_ORTHOLOGUE AFUA_1G03570)"/>
    <property type="match status" value="1"/>
</dbReference>
<dbReference type="Pfam" id="PF04185">
    <property type="entry name" value="Phosphoesterase"/>
    <property type="match status" value="1"/>
</dbReference>
<accession>A0A9P4IYG4</accession>
<keyword evidence="4" id="KW-1185">Reference proteome</keyword>
<evidence type="ECO:0008006" key="5">
    <source>
        <dbReference type="Google" id="ProtNLM"/>
    </source>
</evidence>
<protein>
    <recommendedName>
        <fullName evidence="5">Acid phosphatase</fullName>
    </recommendedName>
</protein>
<keyword evidence="2" id="KW-0732">Signal</keyword>
<feature type="signal peptide" evidence="2">
    <location>
        <begin position="1"/>
        <end position="15"/>
    </location>
</feature>
<feature type="chain" id="PRO_5040190823" description="Acid phosphatase" evidence="2">
    <location>
        <begin position="16"/>
        <end position="288"/>
    </location>
</feature>
<evidence type="ECO:0000313" key="4">
    <source>
        <dbReference type="Proteomes" id="UP000799439"/>
    </source>
</evidence>